<gene>
    <name evidence="2" type="ORF">RJ640_022552</name>
</gene>
<evidence type="ECO:0000256" key="1">
    <source>
        <dbReference type="SAM" id="MobiDB-lite"/>
    </source>
</evidence>
<feature type="compositionally biased region" description="Basic residues" evidence="1">
    <location>
        <begin position="187"/>
        <end position="211"/>
    </location>
</feature>
<dbReference type="PANTHER" id="PTHR48044">
    <property type="entry name" value="GLYCOSYLTRANSFERASE"/>
    <property type="match status" value="1"/>
</dbReference>
<dbReference type="GO" id="GO:1901135">
    <property type="term" value="P:carbohydrate derivative metabolic process"/>
    <property type="evidence" value="ECO:0007669"/>
    <property type="project" value="UniProtKB-ARBA"/>
</dbReference>
<dbReference type="PANTHER" id="PTHR48044:SF39">
    <property type="entry name" value="GLYCOSYLTRANSFERASE"/>
    <property type="match status" value="1"/>
</dbReference>
<feature type="compositionally biased region" description="Polar residues" evidence="1">
    <location>
        <begin position="233"/>
        <end position="242"/>
    </location>
</feature>
<dbReference type="EMBL" id="JAVXUO010000541">
    <property type="protein sequence ID" value="KAK2991268.1"/>
    <property type="molecule type" value="Genomic_DNA"/>
</dbReference>
<sequence length="300" mass="33420">MGKTYSIQLVELHLPTIPNLPPHYHTTNGLPPNLMPTLKKAFQMVNSNFAKILKTLEPDLLIYDILQPWAPKIALEHNIPGVLFITSSAAVNAYGLDIYKNPGIGFPFPEIYNRHYGNVLVAGMHESAGVDDNEEIPVNEPMEQSSKIVLINTFKEIEGKYCDYLSKLGGKKILTAYTLTKATHCPSRQRHHTRPHHYHRQPIPQNKRRPGHFTADKSHPPPVAATPPYPATSLPSATNPAKTNADRSRKSGHITAANSHPPPSPQPDYPATDPTTTNPANHTRKVDRRIRIGKRKIPLN</sequence>
<protein>
    <submittedName>
        <fullName evidence="2">Uncharacterized protein</fullName>
    </submittedName>
</protein>
<evidence type="ECO:0000313" key="3">
    <source>
        <dbReference type="Proteomes" id="UP001187471"/>
    </source>
</evidence>
<dbReference type="Proteomes" id="UP001187471">
    <property type="component" value="Unassembled WGS sequence"/>
</dbReference>
<feature type="compositionally biased region" description="Low complexity" evidence="1">
    <location>
        <begin position="269"/>
        <end position="281"/>
    </location>
</feature>
<keyword evidence="3" id="KW-1185">Reference proteome</keyword>
<comment type="caution">
    <text evidence="2">The sequence shown here is derived from an EMBL/GenBank/DDBJ whole genome shotgun (WGS) entry which is preliminary data.</text>
</comment>
<name>A0AA88RUU8_9ASTE</name>
<dbReference type="SUPFAM" id="SSF53756">
    <property type="entry name" value="UDP-Glycosyltransferase/glycogen phosphorylase"/>
    <property type="match status" value="1"/>
</dbReference>
<feature type="compositionally biased region" description="Pro residues" evidence="1">
    <location>
        <begin position="220"/>
        <end position="230"/>
    </location>
</feature>
<feature type="compositionally biased region" description="Basic residues" evidence="1">
    <location>
        <begin position="282"/>
        <end position="300"/>
    </location>
</feature>
<accession>A0AA88RUU8</accession>
<proteinExistence type="predicted"/>
<evidence type="ECO:0000313" key="2">
    <source>
        <dbReference type="EMBL" id="KAK2991268.1"/>
    </source>
</evidence>
<dbReference type="Gene3D" id="3.40.50.2000">
    <property type="entry name" value="Glycogen Phosphorylase B"/>
    <property type="match status" value="1"/>
</dbReference>
<reference evidence="2" key="1">
    <citation type="submission" date="2022-12" db="EMBL/GenBank/DDBJ databases">
        <title>Draft genome assemblies for two species of Escallonia (Escalloniales).</title>
        <authorList>
            <person name="Chanderbali A."/>
            <person name="Dervinis C."/>
            <person name="Anghel I."/>
            <person name="Soltis D."/>
            <person name="Soltis P."/>
            <person name="Zapata F."/>
        </authorList>
    </citation>
    <scope>NUCLEOTIDE SEQUENCE</scope>
    <source>
        <strain evidence="2">UCBG92.1500</strain>
        <tissue evidence="2">Leaf</tissue>
    </source>
</reference>
<dbReference type="AlphaFoldDB" id="A0AA88RUU8"/>
<dbReference type="GO" id="GO:0008194">
    <property type="term" value="F:UDP-glycosyltransferase activity"/>
    <property type="evidence" value="ECO:0007669"/>
    <property type="project" value="UniProtKB-ARBA"/>
</dbReference>
<feature type="region of interest" description="Disordered" evidence="1">
    <location>
        <begin position="184"/>
        <end position="300"/>
    </location>
</feature>
<organism evidence="2 3">
    <name type="scientific">Escallonia rubra</name>
    <dbReference type="NCBI Taxonomy" id="112253"/>
    <lineage>
        <taxon>Eukaryota</taxon>
        <taxon>Viridiplantae</taxon>
        <taxon>Streptophyta</taxon>
        <taxon>Embryophyta</taxon>
        <taxon>Tracheophyta</taxon>
        <taxon>Spermatophyta</taxon>
        <taxon>Magnoliopsida</taxon>
        <taxon>eudicotyledons</taxon>
        <taxon>Gunneridae</taxon>
        <taxon>Pentapetalae</taxon>
        <taxon>asterids</taxon>
        <taxon>campanulids</taxon>
        <taxon>Escalloniales</taxon>
        <taxon>Escalloniaceae</taxon>
        <taxon>Escallonia</taxon>
    </lineage>
</organism>